<keyword evidence="4 8" id="KW-1003">Cell membrane</keyword>
<dbReference type="FunCoup" id="A0A1B1ANA8">
    <property type="interactions" value="247"/>
</dbReference>
<proteinExistence type="inferred from homology"/>
<dbReference type="InterPro" id="IPR013525">
    <property type="entry name" value="ABC2_TM"/>
</dbReference>
<evidence type="ECO:0000313" key="10">
    <source>
        <dbReference type="EMBL" id="ANP48044.1"/>
    </source>
</evidence>
<evidence type="ECO:0000256" key="6">
    <source>
        <dbReference type="ARBA" id="ARBA00022989"/>
    </source>
</evidence>
<dbReference type="PRINTS" id="PR00164">
    <property type="entry name" value="ABC2TRNSPORT"/>
</dbReference>
<dbReference type="Gene3D" id="3.40.1710.10">
    <property type="entry name" value="abc type-2 transporter like domain"/>
    <property type="match status" value="1"/>
</dbReference>
<evidence type="ECO:0000256" key="4">
    <source>
        <dbReference type="ARBA" id="ARBA00022475"/>
    </source>
</evidence>
<evidence type="ECO:0000256" key="1">
    <source>
        <dbReference type="ARBA" id="ARBA00004651"/>
    </source>
</evidence>
<evidence type="ECO:0000256" key="2">
    <source>
        <dbReference type="ARBA" id="ARBA00007783"/>
    </source>
</evidence>
<keyword evidence="5 8" id="KW-0812">Transmembrane</keyword>
<dbReference type="InterPro" id="IPR000412">
    <property type="entry name" value="ABC_2_transport"/>
</dbReference>
<dbReference type="EMBL" id="CP013244">
    <property type="protein sequence ID" value="ANP48044.1"/>
    <property type="molecule type" value="Genomic_DNA"/>
</dbReference>
<dbReference type="InParanoid" id="A0A1B1ANA8"/>
<dbReference type="AlphaFoldDB" id="A0A1B1ANA8"/>
<feature type="transmembrane region" description="Helical" evidence="8">
    <location>
        <begin position="187"/>
        <end position="208"/>
    </location>
</feature>
<reference evidence="10 11" key="1">
    <citation type="submission" date="2015-11" db="EMBL/GenBank/DDBJ databases">
        <title>Whole-Genome Sequence of Candidatus Oderbacter manganicum from the National Park Lower Oder Valley, Germany.</title>
        <authorList>
            <person name="Braun B."/>
            <person name="Liere K."/>
            <person name="Szewzyk U."/>
        </authorList>
    </citation>
    <scope>NUCLEOTIDE SEQUENCE [LARGE SCALE GENOMIC DNA]</scope>
    <source>
        <strain evidence="10 11">OTSz_A_272</strain>
    </source>
</reference>
<comment type="subcellular location">
    <subcellularLocation>
        <location evidence="8">Cell inner membrane</location>
        <topology evidence="8">Multi-pass membrane protein</topology>
    </subcellularLocation>
    <subcellularLocation>
        <location evidence="1">Cell membrane</location>
        <topology evidence="1">Multi-pass membrane protein</topology>
    </subcellularLocation>
</comment>
<feature type="transmembrane region" description="Helical" evidence="8">
    <location>
        <begin position="265"/>
        <end position="287"/>
    </location>
</feature>
<sequence length="380" mass="42153">MPNFLDLSWARVFAVFLKELVQMRRDRPTFAIMIMMPVMQLVLFGYAINTDPRHMPAVVEMREDGPMTRAFLASLTQSSFVDVVAVTRRAEDGEAMIRSGQATFLISIPEGFERRMVRGERPQIMIAADASDPVAASGALSAIERIAQSAFASEFNGPLAYLAQTPPPYEIVVHRRYNPAGVSAFNIVPALLGVILTMTMVMITSIALTRETERGTMENLLATPVRPLEVMIGKTTPYVFVGAIQVAIVLIVATLLFHIPFTGSFLAFLAAVTLFIFANLMLGYLISTVARTQMQAMQMTFFIFLPSILLSGFMFPFRAMPRWAQVIGEALPITHFLRIVREIVLKGAGFSDVIGDLWPLSLILLVLATLALLRFRRTLD</sequence>
<dbReference type="KEGG" id="cbot:ATE48_11690"/>
<dbReference type="GO" id="GO:0140359">
    <property type="term" value="F:ABC-type transporter activity"/>
    <property type="evidence" value="ECO:0007669"/>
    <property type="project" value="InterPro"/>
</dbReference>
<dbReference type="STRING" id="1759059.ATE48_11690"/>
<keyword evidence="7 8" id="KW-0472">Membrane</keyword>
<dbReference type="PROSITE" id="PS51012">
    <property type="entry name" value="ABC_TM2"/>
    <property type="match status" value="1"/>
</dbReference>
<feature type="transmembrane region" description="Helical" evidence="8">
    <location>
        <begin position="30"/>
        <end position="48"/>
    </location>
</feature>
<evidence type="ECO:0000256" key="7">
    <source>
        <dbReference type="ARBA" id="ARBA00023136"/>
    </source>
</evidence>
<dbReference type="Pfam" id="PF12698">
    <property type="entry name" value="ABC2_membrane_3"/>
    <property type="match status" value="1"/>
</dbReference>
<dbReference type="PANTHER" id="PTHR30294">
    <property type="entry name" value="MEMBRANE COMPONENT OF ABC TRANSPORTER YHHJ-RELATED"/>
    <property type="match status" value="1"/>
</dbReference>
<organism evidence="10 11">
    <name type="scientific">Candidatus Viadribacter manganicus</name>
    <dbReference type="NCBI Taxonomy" id="1759059"/>
    <lineage>
        <taxon>Bacteria</taxon>
        <taxon>Pseudomonadati</taxon>
        <taxon>Pseudomonadota</taxon>
        <taxon>Alphaproteobacteria</taxon>
        <taxon>Hyphomonadales</taxon>
        <taxon>Hyphomonadaceae</taxon>
        <taxon>Candidatus Viadribacter</taxon>
    </lineage>
</organism>
<evidence type="ECO:0000313" key="11">
    <source>
        <dbReference type="Proteomes" id="UP000092498"/>
    </source>
</evidence>
<keyword evidence="3 8" id="KW-0813">Transport</keyword>
<evidence type="ECO:0000259" key="9">
    <source>
        <dbReference type="PROSITE" id="PS51012"/>
    </source>
</evidence>
<dbReference type="PANTHER" id="PTHR30294:SF29">
    <property type="entry name" value="MULTIDRUG ABC TRANSPORTER PERMEASE YBHS-RELATED"/>
    <property type="match status" value="1"/>
</dbReference>
<accession>A0A1B1ANA8</accession>
<keyword evidence="11" id="KW-1185">Reference proteome</keyword>
<name>A0A1B1ANA8_9PROT</name>
<evidence type="ECO:0000256" key="3">
    <source>
        <dbReference type="ARBA" id="ARBA00022448"/>
    </source>
</evidence>
<comment type="similarity">
    <text evidence="2 8">Belongs to the ABC-2 integral membrane protein family.</text>
</comment>
<dbReference type="GO" id="GO:0043190">
    <property type="term" value="C:ATP-binding cassette (ABC) transporter complex"/>
    <property type="evidence" value="ECO:0007669"/>
    <property type="project" value="InterPro"/>
</dbReference>
<keyword evidence="10" id="KW-0808">Transferase</keyword>
<feature type="transmembrane region" description="Helical" evidence="8">
    <location>
        <begin position="357"/>
        <end position="375"/>
    </location>
</feature>
<dbReference type="InterPro" id="IPR047817">
    <property type="entry name" value="ABC2_TM_bact-type"/>
</dbReference>
<feature type="transmembrane region" description="Helical" evidence="8">
    <location>
        <begin position="238"/>
        <end position="259"/>
    </location>
</feature>
<evidence type="ECO:0000256" key="5">
    <source>
        <dbReference type="ARBA" id="ARBA00022692"/>
    </source>
</evidence>
<feature type="domain" description="ABC transmembrane type-2" evidence="9">
    <location>
        <begin position="149"/>
        <end position="378"/>
    </location>
</feature>
<evidence type="ECO:0000256" key="8">
    <source>
        <dbReference type="RuleBase" id="RU361157"/>
    </source>
</evidence>
<dbReference type="Proteomes" id="UP000092498">
    <property type="component" value="Chromosome"/>
</dbReference>
<gene>
    <name evidence="10" type="ORF">ATE48_11690</name>
</gene>
<dbReference type="InterPro" id="IPR051449">
    <property type="entry name" value="ABC-2_transporter_component"/>
</dbReference>
<feature type="transmembrane region" description="Helical" evidence="8">
    <location>
        <begin position="299"/>
        <end position="317"/>
    </location>
</feature>
<protein>
    <recommendedName>
        <fullName evidence="8">Transport permease protein</fullName>
    </recommendedName>
</protein>
<dbReference type="GO" id="GO:0016740">
    <property type="term" value="F:transferase activity"/>
    <property type="evidence" value="ECO:0007669"/>
    <property type="project" value="UniProtKB-KW"/>
</dbReference>
<keyword evidence="6 8" id="KW-1133">Transmembrane helix</keyword>